<evidence type="ECO:0000313" key="3">
    <source>
        <dbReference type="EMBL" id="CAG9804306.1"/>
    </source>
</evidence>
<feature type="compositionally biased region" description="Basic and acidic residues" evidence="1">
    <location>
        <begin position="54"/>
        <end position="90"/>
    </location>
</feature>
<evidence type="ECO:0000313" key="4">
    <source>
        <dbReference type="Proteomes" id="UP001153620"/>
    </source>
</evidence>
<accession>A0A9N9WU80</accession>
<gene>
    <name evidence="3" type="ORF">CHIRRI_LOCUS7197</name>
</gene>
<evidence type="ECO:0000256" key="1">
    <source>
        <dbReference type="SAM" id="MobiDB-lite"/>
    </source>
</evidence>
<protein>
    <submittedName>
        <fullName evidence="3">Uncharacterized protein</fullName>
    </submittedName>
</protein>
<dbReference type="AlphaFoldDB" id="A0A9N9WU80"/>
<feature type="compositionally biased region" description="Basic and acidic residues" evidence="1">
    <location>
        <begin position="97"/>
        <end position="114"/>
    </location>
</feature>
<evidence type="ECO:0000256" key="2">
    <source>
        <dbReference type="SAM" id="SignalP"/>
    </source>
</evidence>
<name>A0A9N9WU80_9DIPT</name>
<feature type="compositionally biased region" description="Basic and acidic residues" evidence="1">
    <location>
        <begin position="151"/>
        <end position="171"/>
    </location>
</feature>
<reference evidence="3" key="1">
    <citation type="submission" date="2022-01" db="EMBL/GenBank/DDBJ databases">
        <authorList>
            <person name="King R."/>
        </authorList>
    </citation>
    <scope>NUCLEOTIDE SEQUENCE</scope>
</reference>
<keyword evidence="4" id="KW-1185">Reference proteome</keyword>
<organism evidence="3 4">
    <name type="scientific">Chironomus riparius</name>
    <dbReference type="NCBI Taxonomy" id="315576"/>
    <lineage>
        <taxon>Eukaryota</taxon>
        <taxon>Metazoa</taxon>
        <taxon>Ecdysozoa</taxon>
        <taxon>Arthropoda</taxon>
        <taxon>Hexapoda</taxon>
        <taxon>Insecta</taxon>
        <taxon>Pterygota</taxon>
        <taxon>Neoptera</taxon>
        <taxon>Endopterygota</taxon>
        <taxon>Diptera</taxon>
        <taxon>Nematocera</taxon>
        <taxon>Chironomoidea</taxon>
        <taxon>Chironomidae</taxon>
        <taxon>Chironominae</taxon>
        <taxon>Chironomus</taxon>
    </lineage>
</organism>
<sequence>MNFFVIVTILVTISIQFTNCVPMGDIDDERDVNFLINKIKESITKDSQLVSPSPRHEENSPSEKVAKNSDEENVVRFDSKGESIESEKVKVQSAGGCKDKTEPLLKEHEETPTKHIEAVNETKNITNNENLHDKSSSVDDHAIRYDRHGNTFEDYKDSDEHNNKESSEEKPKRKKKTKPKTVVNDDDDTINLNSILNDEFINKQLENKKQQHDDDDSDDMDDEDDDIPLITIPMYDILRQFQRMQQGFVSETEEYSDETTQDVFADPHLKNILREISAERKALKNEKVDGKKVKPAAKRVFERHFGPSDESL</sequence>
<proteinExistence type="predicted"/>
<feature type="region of interest" description="Disordered" evidence="1">
    <location>
        <begin position="151"/>
        <end position="189"/>
    </location>
</feature>
<dbReference type="EMBL" id="OU895878">
    <property type="protein sequence ID" value="CAG9804306.1"/>
    <property type="molecule type" value="Genomic_DNA"/>
</dbReference>
<keyword evidence="2" id="KW-0732">Signal</keyword>
<reference evidence="3" key="2">
    <citation type="submission" date="2022-10" db="EMBL/GenBank/DDBJ databases">
        <authorList>
            <consortium name="ENA_rothamsted_submissions"/>
            <consortium name="culmorum"/>
            <person name="King R."/>
        </authorList>
    </citation>
    <scope>NUCLEOTIDE SEQUENCE</scope>
</reference>
<feature type="region of interest" description="Disordered" evidence="1">
    <location>
        <begin position="45"/>
        <end position="114"/>
    </location>
</feature>
<feature type="chain" id="PRO_5040212766" evidence="2">
    <location>
        <begin position="21"/>
        <end position="312"/>
    </location>
</feature>
<dbReference type="Proteomes" id="UP001153620">
    <property type="component" value="Chromosome 2"/>
</dbReference>
<dbReference type="OrthoDB" id="10638431at2759"/>
<feature type="signal peptide" evidence="2">
    <location>
        <begin position="1"/>
        <end position="20"/>
    </location>
</feature>